<reference evidence="2 3" key="1">
    <citation type="journal article" date="2018" name="Front. Plant Sci.">
        <title>Red Clover (Trifolium pratense) and Zigzag Clover (T. medium) - A Picture of Genomic Similarities and Differences.</title>
        <authorList>
            <person name="Dluhosova J."/>
            <person name="Istvanek J."/>
            <person name="Nedelnik J."/>
            <person name="Repkova J."/>
        </authorList>
    </citation>
    <scope>NUCLEOTIDE SEQUENCE [LARGE SCALE GENOMIC DNA]</scope>
    <source>
        <strain evidence="3">cv. 10/8</strain>
        <tissue evidence="2">Leaf</tissue>
    </source>
</reference>
<sequence>ARCYKDPATAPAGKVVVAAVVTVVVTAVIVTLCIAVTVSCYRRRRACYVRRPLWLQSRAAMCGAEAAAAASLKEKCSGRRKKGMEEKIK</sequence>
<keyword evidence="1" id="KW-0812">Transmembrane</keyword>
<name>A0A392PF43_9FABA</name>
<keyword evidence="1" id="KW-1133">Transmembrane helix</keyword>
<evidence type="ECO:0000256" key="1">
    <source>
        <dbReference type="SAM" id="Phobius"/>
    </source>
</evidence>
<organism evidence="2 3">
    <name type="scientific">Trifolium medium</name>
    <dbReference type="NCBI Taxonomy" id="97028"/>
    <lineage>
        <taxon>Eukaryota</taxon>
        <taxon>Viridiplantae</taxon>
        <taxon>Streptophyta</taxon>
        <taxon>Embryophyta</taxon>
        <taxon>Tracheophyta</taxon>
        <taxon>Spermatophyta</taxon>
        <taxon>Magnoliopsida</taxon>
        <taxon>eudicotyledons</taxon>
        <taxon>Gunneridae</taxon>
        <taxon>Pentapetalae</taxon>
        <taxon>rosids</taxon>
        <taxon>fabids</taxon>
        <taxon>Fabales</taxon>
        <taxon>Fabaceae</taxon>
        <taxon>Papilionoideae</taxon>
        <taxon>50 kb inversion clade</taxon>
        <taxon>NPAAA clade</taxon>
        <taxon>Hologalegina</taxon>
        <taxon>IRL clade</taxon>
        <taxon>Trifolieae</taxon>
        <taxon>Trifolium</taxon>
    </lineage>
</organism>
<dbReference type="AlphaFoldDB" id="A0A392PF43"/>
<dbReference type="EMBL" id="LXQA010075015">
    <property type="protein sequence ID" value="MCI10099.1"/>
    <property type="molecule type" value="Genomic_DNA"/>
</dbReference>
<feature type="transmembrane region" description="Helical" evidence="1">
    <location>
        <begin position="15"/>
        <end position="41"/>
    </location>
</feature>
<protein>
    <submittedName>
        <fullName evidence="2">Uncharacterized protein</fullName>
    </submittedName>
</protein>
<keyword evidence="3" id="KW-1185">Reference proteome</keyword>
<evidence type="ECO:0000313" key="2">
    <source>
        <dbReference type="EMBL" id="MCI10099.1"/>
    </source>
</evidence>
<feature type="non-terminal residue" evidence="2">
    <location>
        <position position="1"/>
    </location>
</feature>
<comment type="caution">
    <text evidence="2">The sequence shown here is derived from an EMBL/GenBank/DDBJ whole genome shotgun (WGS) entry which is preliminary data.</text>
</comment>
<proteinExistence type="predicted"/>
<dbReference type="Proteomes" id="UP000265520">
    <property type="component" value="Unassembled WGS sequence"/>
</dbReference>
<accession>A0A392PF43</accession>
<keyword evidence="1" id="KW-0472">Membrane</keyword>
<evidence type="ECO:0000313" key="3">
    <source>
        <dbReference type="Proteomes" id="UP000265520"/>
    </source>
</evidence>